<dbReference type="EMBL" id="CP031052">
    <property type="protein sequence ID" value="QDZ25856.1"/>
    <property type="molecule type" value="Genomic_DNA"/>
</dbReference>
<gene>
    <name evidence="1" type="ORF">A3770_19p83740</name>
</gene>
<evidence type="ECO:0000313" key="2">
    <source>
        <dbReference type="Proteomes" id="UP000316726"/>
    </source>
</evidence>
<sequence length="117" mass="12654">MVEIGSTGVSFTKVAREWRCKYAMGKDGGPGTSEALTRAQALLNEYLPQLKGLAGAEVTRIVCGGCADFKVIVNQPAADHDTWKAKGYAPEEEFLGKLKAIEGITNVETQEFTCEQL</sequence>
<organism evidence="1 2">
    <name type="scientific">Chloropicon primus</name>
    <dbReference type="NCBI Taxonomy" id="1764295"/>
    <lineage>
        <taxon>Eukaryota</taxon>
        <taxon>Viridiplantae</taxon>
        <taxon>Chlorophyta</taxon>
        <taxon>Chloropicophyceae</taxon>
        <taxon>Chloropicales</taxon>
        <taxon>Chloropicaceae</taxon>
        <taxon>Chloropicon</taxon>
    </lineage>
</organism>
<reference evidence="1 2" key="1">
    <citation type="submission" date="2018-07" db="EMBL/GenBank/DDBJ databases">
        <title>The complete nuclear genome of the prasinophyte Chloropicon primus (CCMP1205).</title>
        <authorList>
            <person name="Pombert J.-F."/>
            <person name="Otis C."/>
            <person name="Turmel M."/>
            <person name="Lemieux C."/>
        </authorList>
    </citation>
    <scope>NUCLEOTIDE SEQUENCE [LARGE SCALE GENOMIC DNA]</scope>
    <source>
        <strain evidence="1 2">CCMP1205</strain>
    </source>
</reference>
<protein>
    <submittedName>
        <fullName evidence="1">Uncharacterized protein</fullName>
    </submittedName>
</protein>
<keyword evidence="2" id="KW-1185">Reference proteome</keyword>
<dbReference type="AlphaFoldDB" id="A0A5B8N0S8"/>
<dbReference type="Proteomes" id="UP000316726">
    <property type="component" value="Chromosome 19"/>
</dbReference>
<evidence type="ECO:0000313" key="1">
    <source>
        <dbReference type="EMBL" id="QDZ25856.1"/>
    </source>
</evidence>
<dbReference type="OrthoDB" id="497128at2759"/>
<name>A0A5B8N0S8_9CHLO</name>
<accession>A0A5B8N0S8</accession>
<proteinExistence type="predicted"/>